<dbReference type="GO" id="GO:0016301">
    <property type="term" value="F:kinase activity"/>
    <property type="evidence" value="ECO:0007669"/>
    <property type="project" value="UniProtKB-KW"/>
</dbReference>
<dbReference type="Proteomes" id="UP000011864">
    <property type="component" value="Chromosome"/>
</dbReference>
<dbReference type="GO" id="GO:0003955">
    <property type="term" value="F:NAD(P)H dehydrogenase (quinone) activity"/>
    <property type="evidence" value="ECO:0007669"/>
    <property type="project" value="TreeGrafter"/>
</dbReference>
<dbReference type="Pfam" id="PF02769">
    <property type="entry name" value="AIRS_C"/>
    <property type="match status" value="1"/>
</dbReference>
<evidence type="ECO:0000259" key="13">
    <source>
        <dbReference type="Pfam" id="PF07992"/>
    </source>
</evidence>
<dbReference type="KEGG" id="gps:C427_0574"/>
<dbReference type="eggNOG" id="COG1252">
    <property type="taxonomic scope" value="Bacteria"/>
</dbReference>
<keyword evidence="9" id="KW-0560">Oxidoreductase</keyword>
<evidence type="ECO:0000256" key="4">
    <source>
        <dbReference type="ARBA" id="ARBA00022741"/>
    </source>
</evidence>
<keyword evidence="7" id="KW-0067">ATP-binding</keyword>
<evidence type="ECO:0000259" key="11">
    <source>
        <dbReference type="Pfam" id="PF00586"/>
    </source>
</evidence>
<keyword evidence="15" id="KW-1185">Reference proteome</keyword>
<evidence type="ECO:0000256" key="5">
    <source>
        <dbReference type="ARBA" id="ARBA00022777"/>
    </source>
</evidence>
<evidence type="ECO:0000256" key="10">
    <source>
        <dbReference type="ARBA" id="ARBA00023266"/>
    </source>
</evidence>
<dbReference type="SUPFAM" id="SSF55326">
    <property type="entry name" value="PurM N-terminal domain-like"/>
    <property type="match status" value="1"/>
</dbReference>
<dbReference type="SUPFAM" id="SSF51905">
    <property type="entry name" value="FAD/NAD(P)-binding domain"/>
    <property type="match status" value="2"/>
</dbReference>
<keyword evidence="8" id="KW-0809">Transit peptide</keyword>
<dbReference type="Gene3D" id="3.90.650.10">
    <property type="entry name" value="PurM-like C-terminal domain"/>
    <property type="match status" value="1"/>
</dbReference>
<dbReference type="InterPro" id="IPR051169">
    <property type="entry name" value="NADH-Q_oxidoreductase"/>
</dbReference>
<evidence type="ECO:0000313" key="14">
    <source>
        <dbReference type="EMBL" id="AGH42684.1"/>
    </source>
</evidence>
<evidence type="ECO:0000256" key="7">
    <source>
        <dbReference type="ARBA" id="ARBA00022840"/>
    </source>
</evidence>
<evidence type="ECO:0008006" key="16">
    <source>
        <dbReference type="Google" id="ProtNLM"/>
    </source>
</evidence>
<dbReference type="CDD" id="cd02195">
    <property type="entry name" value="SelD"/>
    <property type="match status" value="1"/>
</dbReference>
<keyword evidence="4" id="KW-0547">Nucleotide-binding</keyword>
<dbReference type="PANTHER" id="PTHR42913:SF9">
    <property type="entry name" value="SLR1591 PROTEIN"/>
    <property type="match status" value="1"/>
</dbReference>
<evidence type="ECO:0000256" key="9">
    <source>
        <dbReference type="ARBA" id="ARBA00023002"/>
    </source>
</evidence>
<name>K6ZSM3_9ALTE</name>
<keyword evidence="3" id="KW-0808">Transferase</keyword>
<feature type="domain" description="PurM-like C-terminal" evidence="12">
    <location>
        <begin position="546"/>
        <end position="709"/>
    </location>
</feature>
<evidence type="ECO:0000256" key="2">
    <source>
        <dbReference type="ARBA" id="ARBA00022630"/>
    </source>
</evidence>
<evidence type="ECO:0000313" key="15">
    <source>
        <dbReference type="Proteomes" id="UP000011864"/>
    </source>
</evidence>
<protein>
    <recommendedName>
        <fullName evidence="16">Selenide, water dikinase</fullName>
    </recommendedName>
</protein>
<dbReference type="InterPro" id="IPR010918">
    <property type="entry name" value="PurM-like_C_dom"/>
</dbReference>
<organism evidence="14 15">
    <name type="scientific">Paraglaciecola psychrophila 170</name>
    <dbReference type="NCBI Taxonomy" id="1129794"/>
    <lineage>
        <taxon>Bacteria</taxon>
        <taxon>Pseudomonadati</taxon>
        <taxon>Pseudomonadota</taxon>
        <taxon>Gammaproteobacteria</taxon>
        <taxon>Alteromonadales</taxon>
        <taxon>Alteromonadaceae</taxon>
        <taxon>Paraglaciecola</taxon>
    </lineage>
</organism>
<dbReference type="NCBIfam" id="TIGR00476">
    <property type="entry name" value="selD"/>
    <property type="match status" value="1"/>
</dbReference>
<dbReference type="Gene3D" id="3.30.1330.10">
    <property type="entry name" value="PurM-like, N-terminal domain"/>
    <property type="match status" value="1"/>
</dbReference>
<keyword evidence="10" id="KW-0711">Selenium</keyword>
<dbReference type="InterPro" id="IPR036188">
    <property type="entry name" value="FAD/NAD-bd_sf"/>
</dbReference>
<dbReference type="InterPro" id="IPR036676">
    <property type="entry name" value="PurM-like_C_sf"/>
</dbReference>
<keyword evidence="2" id="KW-0285">Flavoprotein</keyword>
<evidence type="ECO:0000256" key="8">
    <source>
        <dbReference type="ARBA" id="ARBA00022946"/>
    </source>
</evidence>
<dbReference type="PATRIC" id="fig|1129794.4.peg.569"/>
<evidence type="ECO:0000256" key="1">
    <source>
        <dbReference type="ARBA" id="ARBA00001974"/>
    </source>
</evidence>
<dbReference type="SUPFAM" id="SSF56042">
    <property type="entry name" value="PurM C-terminal domain-like"/>
    <property type="match status" value="1"/>
</dbReference>
<comment type="cofactor">
    <cofactor evidence="1">
        <name>FAD</name>
        <dbReference type="ChEBI" id="CHEBI:57692"/>
    </cofactor>
</comment>
<dbReference type="AlphaFoldDB" id="K6ZSM3"/>
<dbReference type="Pfam" id="PF07992">
    <property type="entry name" value="Pyr_redox_2"/>
    <property type="match status" value="1"/>
</dbReference>
<dbReference type="PROSITE" id="PS00018">
    <property type="entry name" value="EF_HAND_1"/>
    <property type="match status" value="1"/>
</dbReference>
<dbReference type="InterPro" id="IPR016188">
    <property type="entry name" value="PurM-like_N"/>
</dbReference>
<dbReference type="InterPro" id="IPR017584">
    <property type="entry name" value="Pyridine_nucleo_diS_OxRdtase_N"/>
</dbReference>
<dbReference type="HOGENOM" id="CLU_019558_0_0_6"/>
<accession>K6ZSM3</accession>
<dbReference type="InterPro" id="IPR036921">
    <property type="entry name" value="PurM-like_N_sf"/>
</dbReference>
<dbReference type="EMBL" id="CP003837">
    <property type="protein sequence ID" value="AGH42684.1"/>
    <property type="molecule type" value="Genomic_DNA"/>
</dbReference>
<dbReference type="Gene3D" id="3.50.50.100">
    <property type="match status" value="1"/>
</dbReference>
<dbReference type="RefSeq" id="WP_007640485.1">
    <property type="nucleotide sequence ID" value="NC_020514.1"/>
</dbReference>
<keyword evidence="5" id="KW-0418">Kinase</keyword>
<dbReference type="NCBIfam" id="TIGR03169">
    <property type="entry name" value="Nterm_to_SelD"/>
    <property type="match status" value="1"/>
</dbReference>
<reference evidence="14 15" key="1">
    <citation type="journal article" date="2013" name="Genome Announc.">
        <title>Complete Genome Sequence of Glaciecola psychrophila Strain 170T.</title>
        <authorList>
            <person name="Yin J."/>
            <person name="Chen J."/>
            <person name="Liu G."/>
            <person name="Yu Y."/>
            <person name="Song L."/>
            <person name="Wang X."/>
            <person name="Qu X."/>
        </authorList>
    </citation>
    <scope>NUCLEOTIDE SEQUENCE [LARGE SCALE GENOMIC DNA]</scope>
    <source>
        <strain evidence="14 15">170</strain>
    </source>
</reference>
<dbReference type="OrthoDB" id="9767928at2"/>
<feature type="domain" description="PurM-like N-terminal" evidence="11">
    <location>
        <begin position="429"/>
        <end position="535"/>
    </location>
</feature>
<evidence type="ECO:0000256" key="3">
    <source>
        <dbReference type="ARBA" id="ARBA00022679"/>
    </source>
</evidence>
<dbReference type="Pfam" id="PF00586">
    <property type="entry name" value="AIRS"/>
    <property type="match status" value="1"/>
</dbReference>
<sequence length="723" mass="78764">MHERDLVFIGGGHTHSLVLRMLAMQPIDNVRLTLITDTLLTPYSGMLPGYIAGHYSEAETHLDLNKLCKAAQVRLIHGRVNGIDVANKTIQLENQASIGYDKVSINTGSTPNVNVEGAREFAVGVKPVSQLTATWRKLLAEKTEDTNDKSSAHNTAHWAIIGGGAAGIEMVLAIAYRFRQAGEALKLSLVQSGATLLPGSHKNVQKQVAIALKQYDIDLITGFKVSRVTKNEIESDSGNTLNIQQSIWCTPATAPIWPKLAGLDTDESGFIAVNEYLQSTSHKDVFACGDVATMIKSPRPKAGVYAVRSAPFLTKNLHAVFSQQTMTPLSLQTDFLSLISLGGKVAVGQRGWLSLSGEWVWRWKNHIDQKFMALFSKNLPAMPKMNNEPMHCAGCGSKIGPELLSETLKELSVFPNKNFDTDLTQAEDAPVAAVINNTSLLQSMDGFRAFSDDYYKLGVATTHHAINDLYAMGLQPTSAQVWVNLKFQHPRLTKRDFKRLMQGVTETLLHHETTLVGGHSTEGVETHLALVVNAAGNSYWQKNTLQDGDWLLLNKPLGSGIILAADTQGAATTQSITALWSSLLQSNRPFFLTLKDKEVHAATDVTGFGLIGHLLEMLKGTEYCIKISTDNVPLMSGALDLSRRGFESTLMPQLMSMLNQCDTNDIDLAVLKCLLDPQTNGGLVVSVSADVGREMMTKTGALKIGEVCRAQDAESAKKILFLS</sequence>
<feature type="domain" description="FAD/NAD(P)-binding" evidence="13">
    <location>
        <begin position="5"/>
        <end position="308"/>
    </location>
</feature>
<proteinExistence type="predicted"/>
<evidence type="ECO:0000259" key="12">
    <source>
        <dbReference type="Pfam" id="PF02769"/>
    </source>
</evidence>
<evidence type="ECO:0000256" key="6">
    <source>
        <dbReference type="ARBA" id="ARBA00022827"/>
    </source>
</evidence>
<dbReference type="STRING" id="1129794.C427_0574"/>
<dbReference type="InterPro" id="IPR023753">
    <property type="entry name" value="FAD/NAD-binding_dom"/>
</dbReference>
<dbReference type="eggNOG" id="COG0709">
    <property type="taxonomic scope" value="Bacteria"/>
</dbReference>
<dbReference type="GO" id="GO:0019646">
    <property type="term" value="P:aerobic electron transport chain"/>
    <property type="evidence" value="ECO:0007669"/>
    <property type="project" value="TreeGrafter"/>
</dbReference>
<dbReference type="InterPro" id="IPR018247">
    <property type="entry name" value="EF_Hand_1_Ca_BS"/>
</dbReference>
<dbReference type="GO" id="GO:0005524">
    <property type="term" value="F:ATP binding"/>
    <property type="evidence" value="ECO:0007669"/>
    <property type="project" value="UniProtKB-KW"/>
</dbReference>
<dbReference type="PANTHER" id="PTHR42913">
    <property type="entry name" value="APOPTOSIS-INDUCING FACTOR 1"/>
    <property type="match status" value="1"/>
</dbReference>
<keyword evidence="6" id="KW-0274">FAD</keyword>
<dbReference type="InterPro" id="IPR004536">
    <property type="entry name" value="SPS/SelD"/>
</dbReference>
<gene>
    <name evidence="14" type="ORF">C427_0574</name>
</gene>